<keyword evidence="2" id="KW-1185">Reference proteome</keyword>
<protein>
    <submittedName>
        <fullName evidence="1">Uncharacterized protein</fullName>
    </submittedName>
</protein>
<dbReference type="EMBL" id="PZQS01000005">
    <property type="protein sequence ID" value="PVD29969.1"/>
    <property type="molecule type" value="Genomic_DNA"/>
</dbReference>
<proteinExistence type="predicted"/>
<accession>A0A2T7P980</accession>
<evidence type="ECO:0000313" key="2">
    <source>
        <dbReference type="Proteomes" id="UP000245119"/>
    </source>
</evidence>
<reference evidence="1 2" key="1">
    <citation type="submission" date="2018-04" db="EMBL/GenBank/DDBJ databases">
        <title>The genome of golden apple snail Pomacea canaliculata provides insight into stress tolerance and invasive adaptation.</title>
        <authorList>
            <person name="Liu C."/>
            <person name="Liu B."/>
            <person name="Ren Y."/>
            <person name="Zhang Y."/>
            <person name="Wang H."/>
            <person name="Li S."/>
            <person name="Jiang F."/>
            <person name="Yin L."/>
            <person name="Zhang G."/>
            <person name="Qian W."/>
            <person name="Fan W."/>
        </authorList>
    </citation>
    <scope>NUCLEOTIDE SEQUENCE [LARGE SCALE GENOMIC DNA]</scope>
    <source>
        <strain evidence="1">SZHN2017</strain>
        <tissue evidence="1">Muscle</tissue>
    </source>
</reference>
<gene>
    <name evidence="1" type="ORF">C0Q70_09230</name>
</gene>
<comment type="caution">
    <text evidence="1">The sequence shown here is derived from an EMBL/GenBank/DDBJ whole genome shotgun (WGS) entry which is preliminary data.</text>
</comment>
<dbReference type="AlphaFoldDB" id="A0A2T7P980"/>
<dbReference type="Proteomes" id="UP000245119">
    <property type="component" value="Linkage Group LG5"/>
</dbReference>
<name>A0A2T7P980_POMCA</name>
<sequence length="65" mass="7600">MLMAETTLMVAATEILCRHHRERERRQDEFRHQVTNVATNGADGITPSSVTYQRHVIIGDRHWQK</sequence>
<organism evidence="1 2">
    <name type="scientific">Pomacea canaliculata</name>
    <name type="common">Golden apple snail</name>
    <dbReference type="NCBI Taxonomy" id="400727"/>
    <lineage>
        <taxon>Eukaryota</taxon>
        <taxon>Metazoa</taxon>
        <taxon>Spiralia</taxon>
        <taxon>Lophotrochozoa</taxon>
        <taxon>Mollusca</taxon>
        <taxon>Gastropoda</taxon>
        <taxon>Caenogastropoda</taxon>
        <taxon>Architaenioglossa</taxon>
        <taxon>Ampullarioidea</taxon>
        <taxon>Ampullariidae</taxon>
        <taxon>Pomacea</taxon>
    </lineage>
</organism>
<evidence type="ECO:0000313" key="1">
    <source>
        <dbReference type="EMBL" id="PVD29969.1"/>
    </source>
</evidence>